<feature type="region of interest" description="Disordered" evidence="1">
    <location>
        <begin position="123"/>
        <end position="206"/>
    </location>
</feature>
<dbReference type="PANTHER" id="PTHR16112:SF16">
    <property type="entry name" value="SIX-BANDED, ISOFORM H"/>
    <property type="match status" value="1"/>
</dbReference>
<feature type="compositionally biased region" description="Low complexity" evidence="1">
    <location>
        <begin position="870"/>
        <end position="883"/>
    </location>
</feature>
<keyword evidence="4" id="KW-1185">Reference proteome</keyword>
<proteinExistence type="predicted"/>
<dbReference type="PANTHER" id="PTHR16112">
    <property type="entry name" value="METHYL-CPG BINDING PROTEIN, DROSOPHILA"/>
    <property type="match status" value="1"/>
</dbReference>
<protein>
    <recommendedName>
        <fullName evidence="2">MBD domain-containing protein</fullName>
    </recommendedName>
</protein>
<feature type="region of interest" description="Disordered" evidence="1">
    <location>
        <begin position="226"/>
        <end position="254"/>
    </location>
</feature>
<dbReference type="EMBL" id="AJWK01022162">
    <property type="status" value="NOT_ANNOTATED_CDS"/>
    <property type="molecule type" value="Genomic_DNA"/>
</dbReference>
<dbReference type="InterPro" id="IPR016177">
    <property type="entry name" value="DNA-bd_dom_sf"/>
</dbReference>
<dbReference type="AlphaFoldDB" id="A0A1B0GJR9"/>
<dbReference type="Pfam" id="PF01429">
    <property type="entry name" value="MBD"/>
    <property type="match status" value="1"/>
</dbReference>
<feature type="region of interest" description="Disordered" evidence="1">
    <location>
        <begin position="649"/>
        <end position="672"/>
    </location>
</feature>
<dbReference type="EnsemblMetazoa" id="LLOJ006712-RA">
    <property type="protein sequence ID" value="LLOJ006712-PA"/>
    <property type="gene ID" value="LLOJ006712"/>
</dbReference>
<name>A0A1B0GJR9_LUTLO</name>
<feature type="compositionally biased region" description="Polar residues" evidence="1">
    <location>
        <begin position="128"/>
        <end position="138"/>
    </location>
</feature>
<evidence type="ECO:0000259" key="2">
    <source>
        <dbReference type="SMART" id="SM00391"/>
    </source>
</evidence>
<feature type="compositionally biased region" description="Polar residues" evidence="1">
    <location>
        <begin position="662"/>
        <end position="672"/>
    </location>
</feature>
<dbReference type="EMBL" id="AJWK01022160">
    <property type="status" value="NOT_ANNOTATED_CDS"/>
    <property type="molecule type" value="Genomic_DNA"/>
</dbReference>
<reference evidence="3" key="1">
    <citation type="submission" date="2020-05" db="UniProtKB">
        <authorList>
            <consortium name="EnsemblMetazoa"/>
        </authorList>
    </citation>
    <scope>IDENTIFICATION</scope>
    <source>
        <strain evidence="3">Jacobina</strain>
    </source>
</reference>
<dbReference type="VEuPathDB" id="VectorBase:LLOJ006712"/>
<evidence type="ECO:0000313" key="4">
    <source>
        <dbReference type="Proteomes" id="UP000092461"/>
    </source>
</evidence>
<dbReference type="GO" id="GO:0010369">
    <property type="term" value="C:chromocenter"/>
    <property type="evidence" value="ECO:0007669"/>
    <property type="project" value="TreeGrafter"/>
</dbReference>
<evidence type="ECO:0000313" key="3">
    <source>
        <dbReference type="EnsemblMetazoa" id="LLOJ006712-PA"/>
    </source>
</evidence>
<dbReference type="EMBL" id="AJWK01022161">
    <property type="status" value="NOT_ANNOTATED_CDS"/>
    <property type="molecule type" value="Genomic_DNA"/>
</dbReference>
<dbReference type="SMART" id="SM00391">
    <property type="entry name" value="MBD"/>
    <property type="match status" value="1"/>
</dbReference>
<feature type="domain" description="MBD" evidence="2">
    <location>
        <begin position="33"/>
        <end position="100"/>
    </location>
</feature>
<feature type="compositionally biased region" description="Polar residues" evidence="1">
    <location>
        <begin position="895"/>
        <end position="918"/>
    </location>
</feature>
<sequence>MASSVKSAGSVSAKGVQLQRQIHCHSQPQDQAPTWVRLITPPQGDIAYVSPSGETLKSLEQVKEYLLRPGTCKCGLPCPLRPDLYFNFDPKSQCHAEAVPRIPGACLHTARLRQEVDVKSEDGRYHSHNQQHQPQSGGQAFGDGKLSNLTLSRAPPWRKNAGQQEFERVPPLHPRDPPWQEEKRLQQQRTRSTIAKKRPNFKDDPTGYLDHQTAILHSSILNVHSPELGGQFDGGQQTEDAPPGSETQSGQQIKVRNSGGTVQIVRQQVAPHVIQGVYNTTPPGATLGDGQVVTIQQSGQTVTHLPNGMVQIHHQNASSAKGGGTIVRKETLICAASQESPVSSSTAFYGGADGASPSAEIRQPVQGGMITTSNDLPSSSSPELYPRAVGTGHTVSKNTITSVLAGKAATTTCTSQVGRIEGTGSQFMSTAPGQNLQATQSYAGGQIQTNQLIMTSSGQFLVMPAASQTQQGAAKVSSAAGQMINPGNTLVINNPQIGQQIVNGSILSGNIEIVNGLTEQTVSQQTARTSGNVVIQGGQNLIPAGQNIISNAGNSFIVNSGTAGQVQSVILNNSNMLPTGAMSPAAGKVIQSGGSVNQLINNGTMVLNTLPSGFVVQQPTGNFATSTVALHDGGLMDLQQRTVLLSPSDAKQQRKVKKRKNMNSPQNVSPQISPQLQMAPHYTATAAAAQAPYQIGGQLSHRQGRHDVHSGATAANNCPSEWANNPAAGESHWAAIYSSPAGLVVTPAPTETLLQIQNVPQNLLTQPQQMVLRAPSPQTAKTAFLSPNSSQQFIVSGNGQVSPLGQIYSTPGGGTVGLMVPQTSQQNQTFVQQNTTVVQQQTTLLGAQQQQKQQQPMELEEQHQTIHQGTSSPPDTTTYSPQSPDRPASERSVDSDSNMVQCVSSSEPDSVQCVSSSEPDSVISPMAVEGSLEGPQWDIIIIINSRKRICEGGMV</sequence>
<dbReference type="SUPFAM" id="SSF54171">
    <property type="entry name" value="DNA-binding domain"/>
    <property type="match status" value="1"/>
</dbReference>
<evidence type="ECO:0000256" key="1">
    <source>
        <dbReference type="SAM" id="MobiDB-lite"/>
    </source>
</evidence>
<feature type="compositionally biased region" description="Basic and acidic residues" evidence="1">
    <location>
        <begin position="165"/>
        <end position="185"/>
    </location>
</feature>
<feature type="compositionally biased region" description="Polar residues" evidence="1">
    <location>
        <begin position="234"/>
        <end position="254"/>
    </location>
</feature>
<dbReference type="Proteomes" id="UP000092461">
    <property type="component" value="Unassembled WGS sequence"/>
</dbReference>
<organism evidence="3 4">
    <name type="scientific">Lutzomyia longipalpis</name>
    <name type="common">Sand fly</name>
    <dbReference type="NCBI Taxonomy" id="7200"/>
    <lineage>
        <taxon>Eukaryota</taxon>
        <taxon>Metazoa</taxon>
        <taxon>Ecdysozoa</taxon>
        <taxon>Arthropoda</taxon>
        <taxon>Hexapoda</taxon>
        <taxon>Insecta</taxon>
        <taxon>Pterygota</taxon>
        <taxon>Neoptera</taxon>
        <taxon>Endopterygota</taxon>
        <taxon>Diptera</taxon>
        <taxon>Nematocera</taxon>
        <taxon>Psychodoidea</taxon>
        <taxon>Psychodidae</taxon>
        <taxon>Lutzomyia</taxon>
        <taxon>Lutzomyia</taxon>
    </lineage>
</organism>
<accession>A0A1B0GJR9</accession>
<feature type="region of interest" description="Disordered" evidence="1">
    <location>
        <begin position="849"/>
        <end position="918"/>
    </location>
</feature>
<dbReference type="EMBL" id="AJWK01022163">
    <property type="status" value="NOT_ANNOTATED_CDS"/>
    <property type="molecule type" value="Genomic_DNA"/>
</dbReference>
<dbReference type="GO" id="GO:0003682">
    <property type="term" value="F:chromatin binding"/>
    <property type="evidence" value="ECO:0007669"/>
    <property type="project" value="TreeGrafter"/>
</dbReference>
<dbReference type="GO" id="GO:0005634">
    <property type="term" value="C:nucleus"/>
    <property type="evidence" value="ECO:0007669"/>
    <property type="project" value="TreeGrafter"/>
</dbReference>
<dbReference type="VEuPathDB" id="VectorBase:LLONM1_010386"/>
<dbReference type="InterPro" id="IPR001739">
    <property type="entry name" value="Methyl_CpG_DNA-bd"/>
</dbReference>
<dbReference type="GO" id="GO:0003677">
    <property type="term" value="F:DNA binding"/>
    <property type="evidence" value="ECO:0007669"/>
    <property type="project" value="InterPro"/>
</dbReference>